<dbReference type="eggNOG" id="COG1434">
    <property type="taxonomic scope" value="Bacteria"/>
</dbReference>
<dbReference type="STRING" id="1173020.Cha6605_5937"/>
<organism evidence="2 3">
    <name type="scientific">Chamaesiphon minutus (strain ATCC 27169 / PCC 6605)</name>
    <dbReference type="NCBI Taxonomy" id="1173020"/>
    <lineage>
        <taxon>Bacteria</taxon>
        <taxon>Bacillati</taxon>
        <taxon>Cyanobacteriota</taxon>
        <taxon>Cyanophyceae</taxon>
        <taxon>Gomontiellales</taxon>
        <taxon>Chamaesiphonaceae</taxon>
        <taxon>Chamaesiphon</taxon>
    </lineage>
</organism>
<protein>
    <submittedName>
        <fullName evidence="2">DUF218 domain-containing protein</fullName>
    </submittedName>
</protein>
<evidence type="ECO:0000313" key="3">
    <source>
        <dbReference type="Proteomes" id="UP000010366"/>
    </source>
</evidence>
<dbReference type="RefSeq" id="WP_015162858.1">
    <property type="nucleotide sequence ID" value="NC_019697.1"/>
</dbReference>
<feature type="transmembrane region" description="Helical" evidence="1">
    <location>
        <begin position="14"/>
        <end position="35"/>
    </location>
</feature>
<evidence type="ECO:0000256" key="1">
    <source>
        <dbReference type="SAM" id="Phobius"/>
    </source>
</evidence>
<gene>
    <name evidence="2" type="ORF">Cha6605_5937</name>
</gene>
<dbReference type="EMBL" id="CP003600">
    <property type="protein sequence ID" value="AFY96783.1"/>
    <property type="molecule type" value="Genomic_DNA"/>
</dbReference>
<keyword evidence="3" id="KW-1185">Reference proteome</keyword>
<dbReference type="KEGG" id="cmp:Cha6605_5937"/>
<proteinExistence type="predicted"/>
<dbReference type="AlphaFoldDB" id="K9UQ42"/>
<keyword evidence="1" id="KW-0812">Transmembrane</keyword>
<dbReference type="HOGENOM" id="CLU_111107_0_0_3"/>
<evidence type="ECO:0000313" key="2">
    <source>
        <dbReference type="EMBL" id="AFY96783.1"/>
    </source>
</evidence>
<reference evidence="2 3" key="1">
    <citation type="submission" date="2012-05" db="EMBL/GenBank/DDBJ databases">
        <title>Finished chromosome of genome of Chamaesiphon sp. PCC 6605.</title>
        <authorList>
            <consortium name="US DOE Joint Genome Institute"/>
            <person name="Gugger M."/>
            <person name="Coursin T."/>
            <person name="Rippka R."/>
            <person name="Tandeau De Marsac N."/>
            <person name="Huntemann M."/>
            <person name="Wei C.-L."/>
            <person name="Han J."/>
            <person name="Detter J.C."/>
            <person name="Han C."/>
            <person name="Tapia R."/>
            <person name="Chen A."/>
            <person name="Kyrpides N."/>
            <person name="Mavromatis K."/>
            <person name="Markowitz V."/>
            <person name="Szeto E."/>
            <person name="Ivanova N."/>
            <person name="Pagani I."/>
            <person name="Pati A."/>
            <person name="Goodwin L."/>
            <person name="Nordberg H.P."/>
            <person name="Cantor M.N."/>
            <person name="Hua S.X."/>
            <person name="Woyke T."/>
            <person name="Kerfeld C.A."/>
        </authorList>
    </citation>
    <scope>NUCLEOTIDE SEQUENCE [LARGE SCALE GENOMIC DNA]</scope>
    <source>
        <strain evidence="3">ATCC 27169 / PCC 6605</strain>
    </source>
</reference>
<keyword evidence="1" id="KW-0472">Membrane</keyword>
<name>K9UQ42_CHAP6</name>
<accession>K9UQ42</accession>
<keyword evidence="1" id="KW-1133">Transmembrane helix</keyword>
<dbReference type="Proteomes" id="UP000010366">
    <property type="component" value="Chromosome"/>
</dbReference>
<sequence>MMPIATFCICIDEIAIFALAFLTTCLIAAIGLSIFNIHVFLSKNSPIEAEVLVVEGWLPDYALQSAAMEFKDGAYHKLITIGGTIPRGSYLSEYANFAELSAATLIALGVDPQHLTIVADLSQSPDRTASSAAILARWLATSELEVTAINLFSFGAHARRSWLLFKDILEPEIHIGIVSCEPLNYDPKSWWHSSEGVRTVISELLAYLYVRIFNF</sequence>